<dbReference type="EMBL" id="JAHRIP010022474">
    <property type="protein sequence ID" value="MEQ2289201.1"/>
    <property type="molecule type" value="Genomic_DNA"/>
</dbReference>
<gene>
    <name evidence="1" type="ORF">AMECASPLE_030561</name>
</gene>
<keyword evidence="2" id="KW-1185">Reference proteome</keyword>
<evidence type="ECO:0000313" key="2">
    <source>
        <dbReference type="Proteomes" id="UP001469553"/>
    </source>
</evidence>
<proteinExistence type="predicted"/>
<name>A0ABV0Y6N3_9TELE</name>
<protein>
    <submittedName>
        <fullName evidence="1">Uncharacterized protein</fullName>
    </submittedName>
</protein>
<comment type="caution">
    <text evidence="1">The sequence shown here is derived from an EMBL/GenBank/DDBJ whole genome shotgun (WGS) entry which is preliminary data.</text>
</comment>
<evidence type="ECO:0000313" key="1">
    <source>
        <dbReference type="EMBL" id="MEQ2289201.1"/>
    </source>
</evidence>
<sequence length="99" mass="11741">MPISKEIQEQMRNKVIDIHQSRKGSKDLKPPTNYKLYVYQTMDNTWKTSGNFPGVSDLLMLLQEYIKDSSRRSKRNPEHHVKYCRPHLLQLRSVLMVPK</sequence>
<organism evidence="1 2">
    <name type="scientific">Ameca splendens</name>
    <dbReference type="NCBI Taxonomy" id="208324"/>
    <lineage>
        <taxon>Eukaryota</taxon>
        <taxon>Metazoa</taxon>
        <taxon>Chordata</taxon>
        <taxon>Craniata</taxon>
        <taxon>Vertebrata</taxon>
        <taxon>Euteleostomi</taxon>
        <taxon>Actinopterygii</taxon>
        <taxon>Neopterygii</taxon>
        <taxon>Teleostei</taxon>
        <taxon>Neoteleostei</taxon>
        <taxon>Acanthomorphata</taxon>
        <taxon>Ovalentaria</taxon>
        <taxon>Atherinomorphae</taxon>
        <taxon>Cyprinodontiformes</taxon>
        <taxon>Goodeidae</taxon>
        <taxon>Ameca</taxon>
    </lineage>
</organism>
<dbReference type="Proteomes" id="UP001469553">
    <property type="component" value="Unassembled WGS sequence"/>
</dbReference>
<reference evidence="1 2" key="1">
    <citation type="submission" date="2021-06" db="EMBL/GenBank/DDBJ databases">
        <authorList>
            <person name="Palmer J.M."/>
        </authorList>
    </citation>
    <scope>NUCLEOTIDE SEQUENCE [LARGE SCALE GENOMIC DNA]</scope>
    <source>
        <strain evidence="1 2">AS_MEX2019</strain>
        <tissue evidence="1">Muscle</tissue>
    </source>
</reference>
<accession>A0ABV0Y6N3</accession>